<feature type="region of interest" description="Disordered" evidence="1">
    <location>
        <begin position="301"/>
        <end position="372"/>
    </location>
</feature>
<gene>
    <name evidence="2" type="ORF">HRR80_005498</name>
</gene>
<organism evidence="2 3">
    <name type="scientific">Exophiala dermatitidis</name>
    <name type="common">Black yeast-like fungus</name>
    <name type="synonym">Wangiella dermatitidis</name>
    <dbReference type="NCBI Taxonomy" id="5970"/>
    <lineage>
        <taxon>Eukaryota</taxon>
        <taxon>Fungi</taxon>
        <taxon>Dikarya</taxon>
        <taxon>Ascomycota</taxon>
        <taxon>Pezizomycotina</taxon>
        <taxon>Eurotiomycetes</taxon>
        <taxon>Chaetothyriomycetidae</taxon>
        <taxon>Chaetothyriales</taxon>
        <taxon>Herpotrichiellaceae</taxon>
        <taxon>Exophiala</taxon>
    </lineage>
</organism>
<reference evidence="2" key="1">
    <citation type="submission" date="2023-01" db="EMBL/GenBank/DDBJ databases">
        <title>Exophiala dermititidis isolated from Cystic Fibrosis Patient.</title>
        <authorList>
            <person name="Kurbessoian T."/>
            <person name="Crocker A."/>
            <person name="Murante D."/>
            <person name="Hogan D.A."/>
            <person name="Stajich J.E."/>
        </authorList>
    </citation>
    <scope>NUCLEOTIDE SEQUENCE</scope>
    <source>
        <strain evidence="2">Ex8</strain>
    </source>
</reference>
<feature type="compositionally biased region" description="Basic and acidic residues" evidence="1">
    <location>
        <begin position="159"/>
        <end position="168"/>
    </location>
</feature>
<sequence>MSLVERLFPQAELEALGNKWYEPPSKKRRLDQETGPQRRQCQEEDVPAARAAPRRLNSESALDAGRHRLFTTTHQRRRWSTKSYVSIAKQSISDSRASSTNTASNACITASAMTSTTAPTTTSCLPSFIEPSILQNYLQHLHPKDRSRYSLSDVANRGPESRSHDDTFFLHSRQPNNQDNASSPGSLTNDTSSPAPSCDGCPSPSAGIYEQLHASPFSHLIDGLRFTEHERNMVNDLLFPRGPLEFGSDMSFDKKPDLDNEQTEALDDPDPTSKGFLHKPFSFSIPPSALQLDEHTKVHAVTNEDRDNDVHSSGLSPGAEEGEEPQEKKDEEPQEHKSPAGIVMYDYGGLSDDDEGELFDFEKASAPSLIST</sequence>
<feature type="region of interest" description="Disordered" evidence="1">
    <location>
        <begin position="248"/>
        <end position="280"/>
    </location>
</feature>
<feature type="region of interest" description="Disordered" evidence="1">
    <location>
        <begin position="22"/>
        <end position="60"/>
    </location>
</feature>
<dbReference type="AlphaFoldDB" id="A0AAN6IXJ0"/>
<dbReference type="Proteomes" id="UP001161757">
    <property type="component" value="Unassembled WGS sequence"/>
</dbReference>
<evidence type="ECO:0000313" key="3">
    <source>
        <dbReference type="Proteomes" id="UP001161757"/>
    </source>
</evidence>
<name>A0AAN6IXJ0_EXODE</name>
<comment type="caution">
    <text evidence="2">The sequence shown here is derived from an EMBL/GenBank/DDBJ whole genome shotgun (WGS) entry which is preliminary data.</text>
</comment>
<feature type="compositionally biased region" description="Polar residues" evidence="1">
    <location>
        <begin position="173"/>
        <end position="195"/>
    </location>
</feature>
<protein>
    <submittedName>
        <fullName evidence="2">Uncharacterized protein</fullName>
    </submittedName>
</protein>
<evidence type="ECO:0000256" key="1">
    <source>
        <dbReference type="SAM" id="MobiDB-lite"/>
    </source>
</evidence>
<feature type="compositionally biased region" description="Acidic residues" evidence="1">
    <location>
        <begin position="259"/>
        <end position="270"/>
    </location>
</feature>
<accession>A0AAN6IXJ0</accession>
<feature type="compositionally biased region" description="Basic and acidic residues" evidence="1">
    <location>
        <begin position="325"/>
        <end position="338"/>
    </location>
</feature>
<feature type="region of interest" description="Disordered" evidence="1">
    <location>
        <begin position="149"/>
        <end position="203"/>
    </location>
</feature>
<dbReference type="EMBL" id="JAJGCB010000010">
    <property type="protein sequence ID" value="KAJ8990721.1"/>
    <property type="molecule type" value="Genomic_DNA"/>
</dbReference>
<feature type="compositionally biased region" description="Basic and acidic residues" evidence="1">
    <location>
        <begin position="301"/>
        <end position="310"/>
    </location>
</feature>
<evidence type="ECO:0000313" key="2">
    <source>
        <dbReference type="EMBL" id="KAJ8990721.1"/>
    </source>
</evidence>
<proteinExistence type="predicted"/>